<accession>A0AAN0XYP6</accession>
<keyword evidence="1" id="KW-0175">Coiled coil</keyword>
<evidence type="ECO:0000313" key="2">
    <source>
        <dbReference type="EMBL" id="ANO34943.1"/>
    </source>
</evidence>
<dbReference type="Proteomes" id="UP000092018">
    <property type="component" value="Chromosome 2"/>
</dbReference>
<dbReference type="Pfam" id="PF11855">
    <property type="entry name" value="DUF3375"/>
    <property type="match status" value="1"/>
</dbReference>
<dbReference type="AlphaFoldDB" id="A0AAN0XYP6"/>
<dbReference type="InterPro" id="IPR021804">
    <property type="entry name" value="DUF3375"/>
</dbReference>
<sequence length="488" mass="56494">MVQLSFQYLEQLKEDSTALRLLRSPHFPLIGSFFHQTFLETNRRSISYQELATLLDYYLSDLADIYGNDKYPKSAQAYLEDWVNVKGGYLRKYLPHQGDEIECDLLPDVEKALRWIEDMQGSGFVGTESRLKLLMDTIADLVHGTSEDKQSKLVTLKAKKAELEKQIQAVELGMDVGYSGSQVREKMFLISNMSRQLLGDFRQVEANFRYLDKETRKKITQTNLHKGGMLDEVFGDQDVIDGSDEGKSFSAFFEILMRGDMRDSLRQDLKSLLKLDGGLEFVTNDELLQHLYSYLLDAGTKVNRTKQQITDQLKRYIQEQSQDNKRILELIRDFEMHTHRSIENEQQQEKEFYYIDSFQAAISALTSRSLYQPAVIEALDSHIVEEREDPNVDLSRLFEVSRIDEYALQRQIQQCLQNPSGQATLAQVIEQFPIQYGLDEMLTYVKIACEQGVPASIDEQQQQHIEWQAHDGSTRRFTLPLITFVREL</sequence>
<organism evidence="2 3">
    <name type="scientific">Vibrio breoganii</name>
    <dbReference type="NCBI Taxonomy" id="553239"/>
    <lineage>
        <taxon>Bacteria</taxon>
        <taxon>Pseudomonadati</taxon>
        <taxon>Pseudomonadota</taxon>
        <taxon>Gammaproteobacteria</taxon>
        <taxon>Vibrionales</taxon>
        <taxon>Vibrionaceae</taxon>
        <taxon>Vibrio</taxon>
    </lineage>
</organism>
<feature type="coiled-coil region" evidence="1">
    <location>
        <begin position="146"/>
        <end position="173"/>
    </location>
</feature>
<evidence type="ECO:0000313" key="3">
    <source>
        <dbReference type="Proteomes" id="UP000092018"/>
    </source>
</evidence>
<gene>
    <name evidence="2" type="ORF">A6E01_17325</name>
</gene>
<proteinExistence type="predicted"/>
<dbReference type="RefSeq" id="WP_065210838.1">
    <property type="nucleotide sequence ID" value="NZ_CP016178.1"/>
</dbReference>
<name>A0AAN0XYP6_9VIBR</name>
<reference evidence="2 3" key="1">
    <citation type="submission" date="2016-06" db="EMBL/GenBank/DDBJ databases">
        <title>Adaptive Radiation by Waves of Gene Transfer Leads to Fine-Scale Resource Partitioning in Marine Microbes.</title>
        <authorList>
            <person name="Hehemann J.-H."/>
            <person name="Arevalo P."/>
            <person name="Datta M.S."/>
            <person name="Yu X."/>
            <person name="Corzett C."/>
            <person name="Henschel A."/>
            <person name="Preheim S.P."/>
            <person name="Timberlake S."/>
            <person name="Alm E.J."/>
            <person name="Polz M.F."/>
        </authorList>
    </citation>
    <scope>NUCLEOTIDE SEQUENCE [LARGE SCALE GENOMIC DNA]</scope>
    <source>
        <strain evidence="2 3">FF50</strain>
    </source>
</reference>
<evidence type="ECO:0008006" key="4">
    <source>
        <dbReference type="Google" id="ProtNLM"/>
    </source>
</evidence>
<dbReference type="EMBL" id="CP016178">
    <property type="protein sequence ID" value="ANO34943.1"/>
    <property type="molecule type" value="Genomic_DNA"/>
</dbReference>
<protein>
    <recommendedName>
        <fullName evidence="4">DUF3375 domain-containing protein</fullName>
    </recommendedName>
</protein>
<evidence type="ECO:0000256" key="1">
    <source>
        <dbReference type="SAM" id="Coils"/>
    </source>
</evidence>
<dbReference type="KEGG" id="vbr:A6E01_17325"/>